<organism evidence="1 2">
    <name type="scientific">Eschrichtius robustus</name>
    <name type="common">California gray whale</name>
    <name type="synonym">Eschrichtius gibbosus</name>
    <dbReference type="NCBI Taxonomy" id="9764"/>
    <lineage>
        <taxon>Eukaryota</taxon>
        <taxon>Metazoa</taxon>
        <taxon>Chordata</taxon>
        <taxon>Craniata</taxon>
        <taxon>Vertebrata</taxon>
        <taxon>Euteleostomi</taxon>
        <taxon>Mammalia</taxon>
        <taxon>Eutheria</taxon>
        <taxon>Laurasiatheria</taxon>
        <taxon>Artiodactyla</taxon>
        <taxon>Whippomorpha</taxon>
        <taxon>Cetacea</taxon>
        <taxon>Mysticeti</taxon>
        <taxon>Eschrichtiidae</taxon>
        <taxon>Eschrichtius</taxon>
    </lineage>
</organism>
<gene>
    <name evidence="1" type="ORF">J1605_012577</name>
</gene>
<dbReference type="AlphaFoldDB" id="A0AB34GKZ2"/>
<evidence type="ECO:0000313" key="2">
    <source>
        <dbReference type="Proteomes" id="UP001159641"/>
    </source>
</evidence>
<proteinExistence type="predicted"/>
<evidence type="ECO:0000313" key="1">
    <source>
        <dbReference type="EMBL" id="KAJ8779693.1"/>
    </source>
</evidence>
<sequence length="140" mass="15246">MLDQVSLVFMKDKIYVLKVLNMCGTGPAQENAVSTWKTKCVRGTQKEEGTALVVHVNRIIAGMVSAQHSPALPLAYHLAHGPYLSHVLPSTVPSVGEGCCCLVALPLTEKQTPGIVFLLKTFEWFLLSKGKKVHVNSVTF</sequence>
<keyword evidence="2" id="KW-1185">Reference proteome</keyword>
<dbReference type="EMBL" id="JAIQCJ010002214">
    <property type="protein sequence ID" value="KAJ8779693.1"/>
    <property type="molecule type" value="Genomic_DNA"/>
</dbReference>
<accession>A0AB34GKZ2</accession>
<comment type="caution">
    <text evidence="1">The sequence shown here is derived from an EMBL/GenBank/DDBJ whole genome shotgun (WGS) entry which is preliminary data.</text>
</comment>
<protein>
    <submittedName>
        <fullName evidence="1">Uncharacterized protein</fullName>
    </submittedName>
</protein>
<dbReference type="Proteomes" id="UP001159641">
    <property type="component" value="Unassembled WGS sequence"/>
</dbReference>
<name>A0AB34GKZ2_ESCRO</name>
<reference evidence="1 2" key="1">
    <citation type="submission" date="2022-11" db="EMBL/GenBank/DDBJ databases">
        <title>Whole genome sequence of Eschrichtius robustus ER-17-0199.</title>
        <authorList>
            <person name="Bruniche-Olsen A."/>
            <person name="Black A.N."/>
            <person name="Fields C.J."/>
            <person name="Walden K."/>
            <person name="Dewoody J.A."/>
        </authorList>
    </citation>
    <scope>NUCLEOTIDE SEQUENCE [LARGE SCALE GENOMIC DNA]</scope>
    <source>
        <strain evidence="1">ER-17-0199</strain>
        <tissue evidence="1">Blubber</tissue>
    </source>
</reference>